<dbReference type="InterPro" id="IPR036416">
    <property type="entry name" value="Pept_tRNA_hydro_sf"/>
</dbReference>
<comment type="catalytic activity">
    <reaction evidence="6 8 9">
        <text>an N-acyl-L-alpha-aminoacyl-tRNA + H2O = an N-acyl-L-amino acid + a tRNA + H(+)</text>
        <dbReference type="Rhea" id="RHEA:54448"/>
        <dbReference type="Rhea" id="RHEA-COMP:10123"/>
        <dbReference type="Rhea" id="RHEA-COMP:13883"/>
        <dbReference type="ChEBI" id="CHEBI:15377"/>
        <dbReference type="ChEBI" id="CHEBI:15378"/>
        <dbReference type="ChEBI" id="CHEBI:59874"/>
        <dbReference type="ChEBI" id="CHEBI:78442"/>
        <dbReference type="ChEBI" id="CHEBI:138191"/>
        <dbReference type="EC" id="3.1.1.29"/>
    </reaction>
</comment>
<evidence type="ECO:0000256" key="9">
    <source>
        <dbReference type="RuleBase" id="RU000673"/>
    </source>
</evidence>
<reference evidence="11" key="1">
    <citation type="submission" date="2021-02" db="EMBL/GenBank/DDBJ databases">
        <title>Infant gut strain persistence is associated with maternal origin, phylogeny, and functional potential including surface adhesion and iron acquisition.</title>
        <authorList>
            <person name="Lou Y.C."/>
        </authorList>
    </citation>
    <scope>NUCLEOTIDE SEQUENCE</scope>
    <source>
        <strain evidence="11">L3_106_000M1_dasL3_106_000M1_concoct_15</strain>
    </source>
</reference>
<comment type="caution">
    <text evidence="11">The sequence shown here is derived from an EMBL/GenBank/DDBJ whole genome shotgun (WGS) entry which is preliminary data.</text>
</comment>
<dbReference type="GO" id="GO:0006515">
    <property type="term" value="P:protein quality control for misfolded or incompletely synthesized proteins"/>
    <property type="evidence" value="ECO:0007669"/>
    <property type="project" value="UniProtKB-UniRule"/>
</dbReference>
<dbReference type="InterPro" id="IPR001328">
    <property type="entry name" value="Pept_tRNA_hydro"/>
</dbReference>
<dbReference type="CDD" id="cd00462">
    <property type="entry name" value="PTH"/>
    <property type="match status" value="1"/>
</dbReference>
<dbReference type="Gene3D" id="3.40.50.1470">
    <property type="entry name" value="Peptidyl-tRNA hydrolase"/>
    <property type="match status" value="1"/>
</dbReference>
<dbReference type="EC" id="3.1.1.29" evidence="1 8"/>
<comment type="similarity">
    <text evidence="5 8 10">Belongs to the PTH family.</text>
</comment>
<keyword evidence="3 8" id="KW-0378">Hydrolase</keyword>
<accession>A0A943EFX0</accession>
<evidence type="ECO:0000256" key="2">
    <source>
        <dbReference type="ARBA" id="ARBA00022555"/>
    </source>
</evidence>
<dbReference type="SUPFAM" id="SSF53178">
    <property type="entry name" value="Peptidyl-tRNA hydrolase-like"/>
    <property type="match status" value="1"/>
</dbReference>
<name>A0A943EFX0_9FIRM</name>
<keyword evidence="2 8" id="KW-0820">tRNA-binding</keyword>
<dbReference type="GO" id="GO:0005737">
    <property type="term" value="C:cytoplasm"/>
    <property type="evidence" value="ECO:0007669"/>
    <property type="project" value="UniProtKB-SubCell"/>
</dbReference>
<feature type="active site" description="Proton acceptor" evidence="8">
    <location>
        <position position="46"/>
    </location>
</feature>
<dbReference type="HAMAP" id="MF_00083">
    <property type="entry name" value="Pept_tRNA_hydro_bact"/>
    <property type="match status" value="1"/>
</dbReference>
<feature type="binding site" evidence="8">
    <location>
        <position position="93"/>
    </location>
    <ligand>
        <name>tRNA</name>
        <dbReference type="ChEBI" id="CHEBI:17843"/>
    </ligand>
</feature>
<comment type="function">
    <text evidence="8">Catalyzes the release of premature peptidyl moieties from peptidyl-tRNA molecules trapped in stalled 50S ribosomal subunits, and thus maintains levels of free tRNAs and 50S ribosomes.</text>
</comment>
<evidence type="ECO:0000256" key="1">
    <source>
        <dbReference type="ARBA" id="ARBA00013260"/>
    </source>
</evidence>
<feature type="binding site" evidence="8">
    <location>
        <position position="139"/>
    </location>
    <ligand>
        <name>tRNA</name>
        <dbReference type="ChEBI" id="CHEBI:17843"/>
    </ligand>
</feature>
<feature type="binding site" evidence="8">
    <location>
        <position position="41"/>
    </location>
    <ligand>
        <name>tRNA</name>
        <dbReference type="ChEBI" id="CHEBI:17843"/>
    </ligand>
</feature>
<comment type="function">
    <text evidence="8">Hydrolyzes ribosome-free peptidyl-tRNAs (with 1 or more amino acids incorporated), which drop off the ribosome during protein synthesis, or as a result of ribosome stalling.</text>
</comment>
<protein>
    <recommendedName>
        <fullName evidence="7 8">Peptidyl-tRNA hydrolase</fullName>
        <shortName evidence="8">Pth</shortName>
        <ecNumber evidence="1 8">3.1.1.29</ecNumber>
    </recommendedName>
</protein>
<evidence type="ECO:0000256" key="6">
    <source>
        <dbReference type="ARBA" id="ARBA00048707"/>
    </source>
</evidence>
<dbReference type="FunFam" id="3.40.50.1470:FF:000001">
    <property type="entry name" value="Peptidyl-tRNA hydrolase"/>
    <property type="match status" value="1"/>
</dbReference>
<evidence type="ECO:0000313" key="11">
    <source>
        <dbReference type="EMBL" id="MBS5519391.1"/>
    </source>
</evidence>
<organism evidence="11 12">
    <name type="scientific">Acidaminococcus intestini</name>
    <dbReference type="NCBI Taxonomy" id="187327"/>
    <lineage>
        <taxon>Bacteria</taxon>
        <taxon>Bacillati</taxon>
        <taxon>Bacillota</taxon>
        <taxon>Negativicutes</taxon>
        <taxon>Acidaminococcales</taxon>
        <taxon>Acidaminococcaceae</taxon>
        <taxon>Acidaminococcus</taxon>
    </lineage>
</organism>
<dbReference type="InterPro" id="IPR018171">
    <property type="entry name" value="Pept_tRNA_hydro_CS"/>
</dbReference>
<evidence type="ECO:0000256" key="4">
    <source>
        <dbReference type="ARBA" id="ARBA00022884"/>
    </source>
</evidence>
<dbReference type="EMBL" id="JAGZCZ010000004">
    <property type="protein sequence ID" value="MBS5519391.1"/>
    <property type="molecule type" value="Genomic_DNA"/>
</dbReference>
<evidence type="ECO:0000256" key="7">
    <source>
        <dbReference type="ARBA" id="ARBA00050038"/>
    </source>
</evidence>
<dbReference type="PROSITE" id="PS01195">
    <property type="entry name" value="PEPT_TRNA_HYDROL_1"/>
    <property type="match status" value="1"/>
</dbReference>
<proteinExistence type="inferred from homology"/>
<dbReference type="GO" id="GO:0004045">
    <property type="term" value="F:peptidyl-tRNA hydrolase activity"/>
    <property type="evidence" value="ECO:0007669"/>
    <property type="project" value="UniProtKB-UniRule"/>
</dbReference>
<dbReference type="GO" id="GO:0072344">
    <property type="term" value="P:rescue of stalled ribosome"/>
    <property type="evidence" value="ECO:0007669"/>
    <property type="project" value="UniProtKB-UniRule"/>
</dbReference>
<evidence type="ECO:0000313" key="12">
    <source>
        <dbReference type="Proteomes" id="UP000754226"/>
    </source>
</evidence>
<feature type="site" description="Stabilizes the basic form of H active site to accept a proton" evidence="8">
    <location>
        <position position="118"/>
    </location>
</feature>
<dbReference type="NCBIfam" id="TIGR00447">
    <property type="entry name" value="pth"/>
    <property type="match status" value="1"/>
</dbReference>
<keyword evidence="4 8" id="KW-0694">RNA-binding</keyword>
<dbReference type="Pfam" id="PF01195">
    <property type="entry name" value="Pept_tRNA_hydro"/>
    <property type="match status" value="1"/>
</dbReference>
<gene>
    <name evidence="8 11" type="primary">pth</name>
    <name evidence="11" type="ORF">KHX13_03515</name>
</gene>
<dbReference type="Proteomes" id="UP000754226">
    <property type="component" value="Unassembled WGS sequence"/>
</dbReference>
<keyword evidence="8" id="KW-0963">Cytoplasm</keyword>
<sequence>MSFGAIRELLQYTLQQLLLSPKKEEQGVKLVVALGNIGSEYAMTRHNIGFMTADILARRWGMEGDWRKAERAFYLEKRVPEKVLLIKPTTYMNLSGEAVRDFAGFYHLQPEDILVIQDDMDLPVGSLRIRKQGTSGGHNGLKSIEKALGSEHYPRIKVGIGHPMRVQEAVVSHVLHRFEGTDRETVAQILEKAADAVEDWMKGASIGELSQKYNQKVKREKKSI</sequence>
<evidence type="ECO:0000256" key="8">
    <source>
        <dbReference type="HAMAP-Rule" id="MF_00083"/>
    </source>
</evidence>
<evidence type="ECO:0000256" key="5">
    <source>
        <dbReference type="ARBA" id="ARBA00038063"/>
    </source>
</evidence>
<dbReference type="GO" id="GO:0000049">
    <property type="term" value="F:tRNA binding"/>
    <property type="evidence" value="ECO:0007669"/>
    <property type="project" value="UniProtKB-UniRule"/>
</dbReference>
<dbReference type="AlphaFoldDB" id="A0A943EFX0"/>
<comment type="subunit">
    <text evidence="8">Monomer.</text>
</comment>
<evidence type="ECO:0000256" key="3">
    <source>
        <dbReference type="ARBA" id="ARBA00022801"/>
    </source>
</evidence>
<feature type="site" description="Discriminates between blocked and unblocked aminoacyl-tRNA" evidence="8">
    <location>
        <position position="36"/>
    </location>
</feature>
<evidence type="ECO:0000256" key="10">
    <source>
        <dbReference type="RuleBase" id="RU004320"/>
    </source>
</evidence>
<feature type="binding site" evidence="8">
    <location>
        <position position="91"/>
    </location>
    <ligand>
        <name>tRNA</name>
        <dbReference type="ChEBI" id="CHEBI:17843"/>
    </ligand>
</feature>
<comment type="subcellular location">
    <subcellularLocation>
        <location evidence="8">Cytoplasm</location>
    </subcellularLocation>
</comment>
<dbReference type="PANTHER" id="PTHR17224">
    <property type="entry name" value="PEPTIDYL-TRNA HYDROLASE"/>
    <property type="match status" value="1"/>
</dbReference>
<dbReference type="PANTHER" id="PTHR17224:SF1">
    <property type="entry name" value="PEPTIDYL-TRNA HYDROLASE"/>
    <property type="match status" value="1"/>
</dbReference>